<dbReference type="PANTHER" id="PTHR46972">
    <property type="entry name" value="MONOOXYGENASE ASQM-RELATED"/>
    <property type="match status" value="1"/>
</dbReference>
<evidence type="ECO:0000256" key="1">
    <source>
        <dbReference type="ARBA" id="ARBA00022630"/>
    </source>
</evidence>
<dbReference type="SUPFAM" id="SSF51905">
    <property type="entry name" value="FAD/NAD(P)-binding domain"/>
    <property type="match status" value="1"/>
</dbReference>
<evidence type="ECO:0000256" key="3">
    <source>
        <dbReference type="ARBA" id="ARBA00023002"/>
    </source>
</evidence>
<keyword evidence="4" id="KW-0503">Monooxygenase</keyword>
<evidence type="ECO:0000259" key="6">
    <source>
        <dbReference type="Pfam" id="PF01494"/>
    </source>
</evidence>
<dbReference type="Proteomes" id="UP000829364">
    <property type="component" value="Chromosome 13"/>
</dbReference>
<evidence type="ECO:0000256" key="2">
    <source>
        <dbReference type="ARBA" id="ARBA00022827"/>
    </source>
</evidence>
<dbReference type="GO" id="GO:0071949">
    <property type="term" value="F:FAD binding"/>
    <property type="evidence" value="ECO:0007669"/>
    <property type="project" value="InterPro"/>
</dbReference>
<dbReference type="Pfam" id="PF01494">
    <property type="entry name" value="FAD_binding_3"/>
    <property type="match status" value="1"/>
</dbReference>
<dbReference type="InterPro" id="IPR002938">
    <property type="entry name" value="FAD-bd"/>
</dbReference>
<keyword evidence="1" id="KW-0285">Flavoprotein</keyword>
<accession>A0A9Q8QT97</accession>
<evidence type="ECO:0000256" key="4">
    <source>
        <dbReference type="ARBA" id="ARBA00023033"/>
    </source>
</evidence>
<keyword evidence="5" id="KW-1133">Transmembrane helix</keyword>
<dbReference type="Gene3D" id="3.50.50.60">
    <property type="entry name" value="FAD/NAD(P)-binding domain"/>
    <property type="match status" value="1"/>
</dbReference>
<evidence type="ECO:0000313" key="7">
    <source>
        <dbReference type="EMBL" id="UNI24881.1"/>
    </source>
</evidence>
<feature type="domain" description="FAD-binding" evidence="6">
    <location>
        <begin position="69"/>
        <end position="392"/>
    </location>
</feature>
<keyword evidence="5" id="KW-0472">Membrane</keyword>
<dbReference type="KEGG" id="ptkz:JDV02_010600"/>
<gene>
    <name evidence="7" type="ORF">JDV02_010600</name>
</gene>
<reference evidence="7" key="1">
    <citation type="submission" date="2021-11" db="EMBL/GenBank/DDBJ databases">
        <title>Purpureocillium_takamizusanense_genome.</title>
        <authorList>
            <person name="Nguyen N.-H."/>
        </authorList>
    </citation>
    <scope>NUCLEOTIDE SEQUENCE</scope>
    <source>
        <strain evidence="7">PT3</strain>
    </source>
</reference>
<dbReference type="EMBL" id="CP086366">
    <property type="protein sequence ID" value="UNI24881.1"/>
    <property type="molecule type" value="Genomic_DNA"/>
</dbReference>
<sequence>MGASNRTHHFLEGKTIFVAGSGVAGAAFVAGLHKLWDPAWKTPTVVVFDRDPADEGLRRESENYSLSISGHTEAGGLVALMKLGLLDQVFARSVSGVGGSGCFKIWGPDWSEKVRAARQPLYDLPTASVRITRKNLRRVLCNAIEAWEHSDVEWDSQCLSVTRLESGRLSVQVRRGQGETSHILSQECDLLVAADGASSKLRACLRPEDRLEYTGATLRGGLSEMKEGLPAPINKDWGFVVGGDGVVGFVSPVDEHTVMWAVGNHEREPLPQLDRTSYQDVQAVISRGGQLSSELKEPFQTIVSQTDPDTVMYISAHDKMPFRHDQDAIEDLPVIFIGDSNHALSPFAGSGANLALCDAWDLAAQLCLGGSLSEAVAAYDELSEPRARKIIEASRRSMRARKNTGWRYSLFSYMLWVGSCVRWMLEMFKRR</sequence>
<name>A0A9Q8QT97_9HYPO</name>
<dbReference type="InterPro" id="IPR036188">
    <property type="entry name" value="FAD/NAD-bd_sf"/>
</dbReference>
<evidence type="ECO:0000256" key="5">
    <source>
        <dbReference type="SAM" id="Phobius"/>
    </source>
</evidence>
<keyword evidence="3" id="KW-0560">Oxidoreductase</keyword>
<dbReference type="AlphaFoldDB" id="A0A9Q8QT97"/>
<keyword evidence="5" id="KW-0812">Transmembrane</keyword>
<feature type="transmembrane region" description="Helical" evidence="5">
    <location>
        <begin position="405"/>
        <end position="425"/>
    </location>
</feature>
<protein>
    <recommendedName>
        <fullName evidence="6">FAD-binding domain-containing protein</fullName>
    </recommendedName>
</protein>
<dbReference type="GeneID" id="72072543"/>
<dbReference type="OrthoDB" id="655030at2759"/>
<dbReference type="PRINTS" id="PR00420">
    <property type="entry name" value="RNGMNOXGNASE"/>
</dbReference>
<keyword evidence="8" id="KW-1185">Reference proteome</keyword>
<dbReference type="RefSeq" id="XP_047848362.1">
    <property type="nucleotide sequence ID" value="XM_047992348.1"/>
</dbReference>
<keyword evidence="2" id="KW-0274">FAD</keyword>
<organism evidence="7 8">
    <name type="scientific">Purpureocillium takamizusanense</name>
    <dbReference type="NCBI Taxonomy" id="2060973"/>
    <lineage>
        <taxon>Eukaryota</taxon>
        <taxon>Fungi</taxon>
        <taxon>Dikarya</taxon>
        <taxon>Ascomycota</taxon>
        <taxon>Pezizomycotina</taxon>
        <taxon>Sordariomycetes</taxon>
        <taxon>Hypocreomycetidae</taxon>
        <taxon>Hypocreales</taxon>
        <taxon>Ophiocordycipitaceae</taxon>
        <taxon>Purpureocillium</taxon>
    </lineage>
</organism>
<evidence type="ECO:0000313" key="8">
    <source>
        <dbReference type="Proteomes" id="UP000829364"/>
    </source>
</evidence>
<proteinExistence type="predicted"/>
<dbReference type="GO" id="GO:0004497">
    <property type="term" value="F:monooxygenase activity"/>
    <property type="evidence" value="ECO:0007669"/>
    <property type="project" value="UniProtKB-KW"/>
</dbReference>
<dbReference type="PANTHER" id="PTHR46972:SF1">
    <property type="entry name" value="FAD DEPENDENT OXIDOREDUCTASE DOMAIN-CONTAINING PROTEIN"/>
    <property type="match status" value="1"/>
</dbReference>